<dbReference type="Proteomes" id="UP000593899">
    <property type="component" value="Segment"/>
</dbReference>
<evidence type="ECO:0000313" key="2">
    <source>
        <dbReference type="Proteomes" id="UP000593899"/>
    </source>
</evidence>
<dbReference type="KEGG" id="vg:65128683"/>
<dbReference type="RefSeq" id="YP_010110385.1">
    <property type="nucleotide sequence ID" value="NC_055870.1"/>
</dbReference>
<proteinExistence type="predicted"/>
<organism evidence="1 2">
    <name type="scientific">uncultured phage cr107_1</name>
    <dbReference type="NCBI Taxonomy" id="2772061"/>
    <lineage>
        <taxon>Viruses</taxon>
        <taxon>Duplodnaviria</taxon>
        <taxon>Heunggongvirae</taxon>
        <taxon>Uroviricota</taxon>
        <taxon>Caudoviricetes</taxon>
        <taxon>Crassvirales</taxon>
        <taxon>Intestiviridae</taxon>
        <taxon>Churivirinae</taxon>
        <taxon>Jahgtovirus</taxon>
        <taxon>Jahgtovirus intestinihominis</taxon>
    </lineage>
</organism>
<accession>A0A7M1RUX2</accession>
<reference evidence="1 2" key="1">
    <citation type="submission" date="2020-07" db="EMBL/GenBank/DDBJ databases">
        <title>Taxonomic proposal: Crassvirales, a new order of highly abundant and diverse bacterial viruses.</title>
        <authorList>
            <person name="Shkoporov A.N."/>
            <person name="Stockdale S.R."/>
            <person name="Guerin E."/>
            <person name="Ross R.P."/>
            <person name="Hill C."/>
        </authorList>
    </citation>
    <scope>NUCLEOTIDE SEQUENCE [LARGE SCALE GENOMIC DNA]</scope>
</reference>
<keyword evidence="2" id="KW-1185">Reference proteome</keyword>
<dbReference type="GeneID" id="65128683"/>
<protein>
    <submittedName>
        <fullName evidence="1">Host-nuclease inhibitor protein</fullName>
    </submittedName>
</protein>
<dbReference type="InterPro" id="IPR008840">
    <property type="entry name" value="Sipho_Gp157"/>
</dbReference>
<dbReference type="EMBL" id="MT774377">
    <property type="protein sequence ID" value="QOR58227.1"/>
    <property type="molecule type" value="Genomic_DNA"/>
</dbReference>
<dbReference type="Pfam" id="PF05565">
    <property type="entry name" value="Sipho_Gp157"/>
    <property type="match status" value="1"/>
</dbReference>
<sequence length="257" mass="28776">MGSSLFSIKAELQDIILQLEEGEATEEIVAKLGITEDNLKDKIGDYLQVIKRYQCDVKECSDEVARVNQIKKTRNNTLERLKDAVLEAVLMFGSTGKSGNKVIEGSTYKVYSRNTTVTKLDDVRIADIIRHFMDIVTEYLASTEIKESLSIEYLSRIISAHMKAESSPIEEQESEQSSFVDVTVDDVFSIDTEISIHIRLSELANVTNFNLAQWIGQNPHKVEFKSCTSKSIIAANLSMDADLTIAKQESNTSLIIK</sequence>
<evidence type="ECO:0000313" key="1">
    <source>
        <dbReference type="EMBL" id="QOR58227.1"/>
    </source>
</evidence>
<name>A0A7M1RUX2_9CAUD</name>